<dbReference type="GO" id="GO:0008320">
    <property type="term" value="F:protein transmembrane transporter activity"/>
    <property type="evidence" value="ECO:0007669"/>
    <property type="project" value="UniProtKB-UniRule"/>
</dbReference>
<dbReference type="Gene3D" id="1.20.5.1030">
    <property type="entry name" value="Preprotein translocase secy subunit"/>
    <property type="match status" value="1"/>
</dbReference>
<sequence length="127" mass="13766">MARLQRKKKTEKKKKPGDGGESAVSSDGQDAEAVAGEAVSVAPREVQKKRFPAPQKKLSTGTIKIGYLEKGIQFLREAKAELKKVTWPSKKQTIGSTVVVIILVMIISLFLGVVDLALSSLIHVVLQ</sequence>
<accession>S7T7B9</accession>
<evidence type="ECO:0000256" key="10">
    <source>
        <dbReference type="SAM" id="MobiDB-lite"/>
    </source>
</evidence>
<dbReference type="NCBIfam" id="TIGR00964">
    <property type="entry name" value="secE_bact"/>
    <property type="match status" value="1"/>
</dbReference>
<gene>
    <name evidence="9" type="primary">secE</name>
    <name evidence="11" type="ORF">dsmv_3651</name>
</gene>
<comment type="similarity">
    <text evidence="9">Belongs to the SecE/SEC61-gamma family.</text>
</comment>
<evidence type="ECO:0000256" key="9">
    <source>
        <dbReference type="HAMAP-Rule" id="MF_00422"/>
    </source>
</evidence>
<dbReference type="GO" id="GO:0043952">
    <property type="term" value="P:protein transport by the Sec complex"/>
    <property type="evidence" value="ECO:0007669"/>
    <property type="project" value="UniProtKB-UniRule"/>
</dbReference>
<dbReference type="PROSITE" id="PS01067">
    <property type="entry name" value="SECE_SEC61G"/>
    <property type="match status" value="1"/>
</dbReference>
<reference evidence="11 12" key="1">
    <citation type="journal article" date="2013" name="Genome Announc.">
        <title>Draft genome sequences for three mercury-methylating, sulfate-reducing bacteria.</title>
        <authorList>
            <person name="Brown S.D."/>
            <person name="Hurt R.A.Jr."/>
            <person name="Gilmour C.C."/>
            <person name="Elias D.A."/>
        </authorList>
    </citation>
    <scope>NUCLEOTIDE SEQUENCE [LARGE SCALE GENOMIC DNA]</scope>
    <source>
        <strain evidence="11 12">DSM 2059</strain>
    </source>
</reference>
<keyword evidence="2 9" id="KW-0813">Transport</keyword>
<keyword evidence="4 9" id="KW-0812">Transmembrane</keyword>
<comment type="subunit">
    <text evidence="9">Component of the Sec protein translocase complex. Heterotrimer consisting of SecY, SecE and SecG subunits. The heterotrimers can form oligomers, although 1 heterotrimer is thought to be able to translocate proteins. Interacts with the ribosome. Interacts with SecDF, and other proteins may be involved. Interacts with SecA.</text>
</comment>
<dbReference type="EMBL" id="ATHJ01000141">
    <property type="protein sequence ID" value="EPR32481.1"/>
    <property type="molecule type" value="Genomic_DNA"/>
</dbReference>
<dbReference type="Proteomes" id="UP000014977">
    <property type="component" value="Unassembled WGS sequence"/>
</dbReference>
<dbReference type="eggNOG" id="COG0690">
    <property type="taxonomic scope" value="Bacteria"/>
</dbReference>
<dbReference type="STRING" id="897.B2D07_19935"/>
<comment type="caution">
    <text evidence="11">The sequence shown here is derived from an EMBL/GenBank/DDBJ whole genome shotgun (WGS) entry which is preliminary data.</text>
</comment>
<feature type="compositionally biased region" description="Basic residues" evidence="10">
    <location>
        <begin position="1"/>
        <end position="15"/>
    </location>
</feature>
<dbReference type="OrthoDB" id="9812738at2"/>
<keyword evidence="3 9" id="KW-1003">Cell membrane</keyword>
<keyword evidence="7 9" id="KW-0811">Translocation</keyword>
<dbReference type="HAMAP" id="MF_00422">
    <property type="entry name" value="SecE"/>
    <property type="match status" value="1"/>
</dbReference>
<evidence type="ECO:0000256" key="8">
    <source>
        <dbReference type="ARBA" id="ARBA00023136"/>
    </source>
</evidence>
<evidence type="ECO:0000256" key="3">
    <source>
        <dbReference type="ARBA" id="ARBA00022475"/>
    </source>
</evidence>
<dbReference type="InterPro" id="IPR001901">
    <property type="entry name" value="Translocase_SecE/Sec61-g"/>
</dbReference>
<dbReference type="PANTHER" id="PTHR33910">
    <property type="entry name" value="PROTEIN TRANSLOCASE SUBUNIT SECE"/>
    <property type="match status" value="1"/>
</dbReference>
<dbReference type="GO" id="GO:0065002">
    <property type="term" value="P:intracellular protein transmembrane transport"/>
    <property type="evidence" value="ECO:0007669"/>
    <property type="project" value="UniProtKB-UniRule"/>
</dbReference>
<comment type="function">
    <text evidence="9">Essential subunit of the Sec protein translocation channel SecYEG. Clamps together the 2 halves of SecY. May contact the channel plug during translocation.</text>
</comment>
<keyword evidence="8 9" id="KW-0472">Membrane</keyword>
<dbReference type="GO" id="GO:0009306">
    <property type="term" value="P:protein secretion"/>
    <property type="evidence" value="ECO:0007669"/>
    <property type="project" value="UniProtKB-UniRule"/>
</dbReference>
<dbReference type="GO" id="GO:0005886">
    <property type="term" value="C:plasma membrane"/>
    <property type="evidence" value="ECO:0007669"/>
    <property type="project" value="UniProtKB-SubCell"/>
</dbReference>
<dbReference type="RefSeq" id="WP_020878819.1">
    <property type="nucleotide sequence ID" value="NZ_ATHJ01000141.1"/>
</dbReference>
<dbReference type="Pfam" id="PF00584">
    <property type="entry name" value="SecE"/>
    <property type="match status" value="1"/>
</dbReference>
<dbReference type="PANTHER" id="PTHR33910:SF1">
    <property type="entry name" value="PROTEIN TRANSLOCASE SUBUNIT SECE"/>
    <property type="match status" value="1"/>
</dbReference>
<dbReference type="GO" id="GO:0006605">
    <property type="term" value="P:protein targeting"/>
    <property type="evidence" value="ECO:0007669"/>
    <property type="project" value="UniProtKB-UniRule"/>
</dbReference>
<proteinExistence type="inferred from homology"/>
<evidence type="ECO:0000256" key="1">
    <source>
        <dbReference type="ARBA" id="ARBA00004370"/>
    </source>
</evidence>
<keyword evidence="12" id="KW-1185">Reference proteome</keyword>
<evidence type="ECO:0000256" key="2">
    <source>
        <dbReference type="ARBA" id="ARBA00022448"/>
    </source>
</evidence>
<organism evidence="11 12">
    <name type="scientific">Desulfococcus multivorans DSM 2059</name>
    <dbReference type="NCBI Taxonomy" id="1121405"/>
    <lineage>
        <taxon>Bacteria</taxon>
        <taxon>Pseudomonadati</taxon>
        <taxon>Thermodesulfobacteriota</taxon>
        <taxon>Desulfobacteria</taxon>
        <taxon>Desulfobacterales</taxon>
        <taxon>Desulfococcaceae</taxon>
        <taxon>Desulfococcus</taxon>
    </lineage>
</organism>
<evidence type="ECO:0000256" key="5">
    <source>
        <dbReference type="ARBA" id="ARBA00022927"/>
    </source>
</evidence>
<keyword evidence="6 9" id="KW-1133">Transmembrane helix</keyword>
<dbReference type="InterPro" id="IPR038379">
    <property type="entry name" value="SecE_sf"/>
</dbReference>
<evidence type="ECO:0000313" key="11">
    <source>
        <dbReference type="EMBL" id="EPR32481.1"/>
    </source>
</evidence>
<feature type="region of interest" description="Disordered" evidence="10">
    <location>
        <begin position="1"/>
        <end position="39"/>
    </location>
</feature>
<name>S7T7B9_DESML</name>
<keyword evidence="5 9" id="KW-0653">Protein transport</keyword>
<evidence type="ECO:0000313" key="12">
    <source>
        <dbReference type="Proteomes" id="UP000014977"/>
    </source>
</evidence>
<evidence type="ECO:0000256" key="7">
    <source>
        <dbReference type="ARBA" id="ARBA00023010"/>
    </source>
</evidence>
<dbReference type="AlphaFoldDB" id="S7T7B9"/>
<comment type="subcellular location">
    <subcellularLocation>
        <location evidence="9">Cell membrane</location>
        <topology evidence="9">Single-pass membrane protein</topology>
    </subcellularLocation>
    <subcellularLocation>
        <location evidence="1">Membrane</location>
    </subcellularLocation>
</comment>
<feature type="transmembrane region" description="Helical" evidence="9">
    <location>
        <begin position="98"/>
        <end position="126"/>
    </location>
</feature>
<evidence type="ECO:0000256" key="6">
    <source>
        <dbReference type="ARBA" id="ARBA00022989"/>
    </source>
</evidence>
<dbReference type="InterPro" id="IPR005807">
    <property type="entry name" value="SecE_bac"/>
</dbReference>
<evidence type="ECO:0000256" key="4">
    <source>
        <dbReference type="ARBA" id="ARBA00022692"/>
    </source>
</evidence>
<protein>
    <recommendedName>
        <fullName evidence="9">Protein translocase subunit SecE</fullName>
    </recommendedName>
</protein>
<dbReference type="PATRIC" id="fig|1121405.3.peg.4281"/>